<sequence length="329" mass="38382">MQLPEVTPQPIAGSSESAAPLLNQASRDTERRGCYLTLYPGEPSELLLELENLSNQTLHLDIQIQGDFPSQWYRLGIEGRELLAGGRMEAVIRFYMPADFFESNQDWDAKPSHRLDYRGQIYVYSSQSGTGSKYVESASFNLYVRPRSLYLNFVPEIYQEVDFIGRFLKIFEQAFEPTLQSLEALWAYLDPLMTPETLLPFLAHWVGWQLNPALSLQRQRYLIRQAMEIYRWRGTRRGLRFYLHLFTDLPLDDHLPEHQKHICIQEVFGQGFMMGNTRLNQDSLIGGGQPYHFIVRLRPEPPTKIDELLVHQIIRQEKPAFCTYELYIE</sequence>
<dbReference type="STRING" id="118168.MC7420_5072"/>
<proteinExistence type="predicted"/>
<reference evidence="1 2" key="1">
    <citation type="submission" date="2008-07" db="EMBL/GenBank/DDBJ databases">
        <authorList>
            <person name="Tandeau de Marsac N."/>
            <person name="Ferriera S."/>
            <person name="Johnson J."/>
            <person name="Kravitz S."/>
            <person name="Beeson K."/>
            <person name="Sutton G."/>
            <person name="Rogers Y.-H."/>
            <person name="Friedman R."/>
            <person name="Frazier M."/>
            <person name="Venter J.C."/>
        </authorList>
    </citation>
    <scope>NUCLEOTIDE SEQUENCE [LARGE SCALE GENOMIC DNA]</scope>
    <source>
        <strain evidence="1 2">PCC 7420</strain>
    </source>
</reference>
<keyword evidence="2" id="KW-1185">Reference proteome</keyword>
<protein>
    <submittedName>
        <fullName evidence="1">Phage tail protein domain</fullName>
    </submittedName>
</protein>
<dbReference type="AlphaFoldDB" id="B4W1G8"/>
<dbReference type="NCBIfam" id="TIGR02242">
    <property type="entry name" value="tail_TIGR02242"/>
    <property type="match status" value="1"/>
</dbReference>
<dbReference type="InterPro" id="IPR011748">
    <property type="entry name" value="Unchr_phage_tail-like"/>
</dbReference>
<dbReference type="HOGENOM" id="CLU_040282_0_0_3"/>
<dbReference type="InterPro" id="IPR006521">
    <property type="entry name" value="Tail_protein_I"/>
</dbReference>
<dbReference type="EMBL" id="DS989868">
    <property type="protein sequence ID" value="EDX71928.1"/>
    <property type="molecule type" value="Genomic_DNA"/>
</dbReference>
<dbReference type="Proteomes" id="UP000003835">
    <property type="component" value="Unassembled WGS sequence"/>
</dbReference>
<gene>
    <name evidence="1" type="ORF">MC7420_5072</name>
</gene>
<name>B4W1G8_9CYAN</name>
<accession>B4W1G8</accession>
<organism evidence="1 2">
    <name type="scientific">Coleofasciculus chthonoplastes PCC 7420</name>
    <dbReference type="NCBI Taxonomy" id="118168"/>
    <lineage>
        <taxon>Bacteria</taxon>
        <taxon>Bacillati</taxon>
        <taxon>Cyanobacteriota</taxon>
        <taxon>Cyanophyceae</taxon>
        <taxon>Coleofasciculales</taxon>
        <taxon>Coleofasciculaceae</taxon>
        <taxon>Coleofasciculus</taxon>
    </lineage>
</organism>
<dbReference type="Pfam" id="PF09684">
    <property type="entry name" value="Tail_P2_I"/>
    <property type="match status" value="1"/>
</dbReference>
<dbReference type="eggNOG" id="COG4385">
    <property type="taxonomic scope" value="Bacteria"/>
</dbReference>
<evidence type="ECO:0000313" key="2">
    <source>
        <dbReference type="Proteomes" id="UP000003835"/>
    </source>
</evidence>
<evidence type="ECO:0000313" key="1">
    <source>
        <dbReference type="EMBL" id="EDX71928.1"/>
    </source>
</evidence>